<keyword evidence="1" id="KW-0175">Coiled coil</keyword>
<protein>
    <recommendedName>
        <fullName evidence="6">Regulator of microtubule dynamics 3</fullName>
    </recommendedName>
</protein>
<keyword evidence="3" id="KW-1133">Transmembrane helix</keyword>
<dbReference type="EMBL" id="JAFJMO010000006">
    <property type="protein sequence ID" value="KAJ8274901.1"/>
    <property type="molecule type" value="Genomic_DNA"/>
</dbReference>
<comment type="caution">
    <text evidence="4">The sequence shown here is derived from an EMBL/GenBank/DDBJ whole genome shotgun (WGS) entry which is preliminary data.</text>
</comment>
<feature type="compositionally biased region" description="Low complexity" evidence="2">
    <location>
        <begin position="151"/>
        <end position="162"/>
    </location>
</feature>
<evidence type="ECO:0008006" key="6">
    <source>
        <dbReference type="Google" id="ProtNLM"/>
    </source>
</evidence>
<evidence type="ECO:0000313" key="5">
    <source>
        <dbReference type="Proteomes" id="UP001152803"/>
    </source>
</evidence>
<organism evidence="4 5">
    <name type="scientific">Conger conger</name>
    <name type="common">Conger eel</name>
    <name type="synonym">Muraena conger</name>
    <dbReference type="NCBI Taxonomy" id="82655"/>
    <lineage>
        <taxon>Eukaryota</taxon>
        <taxon>Metazoa</taxon>
        <taxon>Chordata</taxon>
        <taxon>Craniata</taxon>
        <taxon>Vertebrata</taxon>
        <taxon>Euteleostomi</taxon>
        <taxon>Actinopterygii</taxon>
        <taxon>Neopterygii</taxon>
        <taxon>Teleostei</taxon>
        <taxon>Anguilliformes</taxon>
        <taxon>Congridae</taxon>
        <taxon>Conger</taxon>
    </lineage>
</organism>
<proteinExistence type="predicted"/>
<dbReference type="Proteomes" id="UP001152803">
    <property type="component" value="Unassembled WGS sequence"/>
</dbReference>
<dbReference type="OrthoDB" id="8819197at2759"/>
<evidence type="ECO:0000256" key="3">
    <source>
        <dbReference type="SAM" id="Phobius"/>
    </source>
</evidence>
<accession>A0A9Q1DLY7</accession>
<gene>
    <name evidence="4" type="ORF">COCON_G00095260</name>
</gene>
<feature type="region of interest" description="Disordered" evidence="2">
    <location>
        <begin position="128"/>
        <end position="291"/>
    </location>
</feature>
<feature type="coiled-coil region" evidence="1">
    <location>
        <begin position="88"/>
        <end position="122"/>
    </location>
</feature>
<keyword evidence="3" id="KW-0812">Transmembrane</keyword>
<keyword evidence="3" id="KW-0472">Membrane</keyword>
<evidence type="ECO:0000256" key="2">
    <source>
        <dbReference type="SAM" id="MobiDB-lite"/>
    </source>
</evidence>
<evidence type="ECO:0000256" key="1">
    <source>
        <dbReference type="SAM" id="Coils"/>
    </source>
</evidence>
<keyword evidence="5" id="KW-1185">Reference proteome</keyword>
<feature type="transmembrane region" description="Helical" evidence="3">
    <location>
        <begin position="6"/>
        <end position="29"/>
    </location>
</feature>
<reference evidence="4" key="1">
    <citation type="journal article" date="2023" name="Science">
        <title>Genome structures resolve the early diversification of teleost fishes.</title>
        <authorList>
            <person name="Parey E."/>
            <person name="Louis A."/>
            <person name="Montfort J."/>
            <person name="Bouchez O."/>
            <person name="Roques C."/>
            <person name="Iampietro C."/>
            <person name="Lluch J."/>
            <person name="Castinel A."/>
            <person name="Donnadieu C."/>
            <person name="Desvignes T."/>
            <person name="Floi Bucao C."/>
            <person name="Jouanno E."/>
            <person name="Wen M."/>
            <person name="Mejri S."/>
            <person name="Dirks R."/>
            <person name="Jansen H."/>
            <person name="Henkel C."/>
            <person name="Chen W.J."/>
            <person name="Zahm M."/>
            <person name="Cabau C."/>
            <person name="Klopp C."/>
            <person name="Thompson A.W."/>
            <person name="Robinson-Rechavi M."/>
            <person name="Braasch I."/>
            <person name="Lecointre G."/>
            <person name="Bobe J."/>
            <person name="Postlethwait J.H."/>
            <person name="Berthelot C."/>
            <person name="Roest Crollius H."/>
            <person name="Guiguen Y."/>
        </authorList>
    </citation>
    <scope>NUCLEOTIDE SEQUENCE</scope>
    <source>
        <strain evidence="4">Concon-B</strain>
    </source>
</reference>
<name>A0A9Q1DLY7_CONCO</name>
<dbReference type="AlphaFoldDB" id="A0A9Q1DLY7"/>
<evidence type="ECO:0000313" key="4">
    <source>
        <dbReference type="EMBL" id="KAJ8274901.1"/>
    </source>
</evidence>
<feature type="compositionally biased region" description="Basic and acidic residues" evidence="2">
    <location>
        <begin position="204"/>
        <end position="218"/>
    </location>
</feature>
<feature type="compositionally biased region" description="Acidic residues" evidence="2">
    <location>
        <begin position="219"/>
        <end position="234"/>
    </location>
</feature>
<sequence>MNKLGRNAWIGLGVGATAGISLVLILVIYKKMKRRLCQSLSLSSNSDALLLNKDGASIATVSRVLEVQGSSVEALAIRPKRGHLVEQQVELNNKLDEVLQSVARLRAEVGSLRVDLQDVAEQIVQDVKKDVEESQKVSRRRRPLPRDRVDSASSSSVYFSARSRFDEESEGGYTTANGESDCYGEAGQEMKKDPENEEDEEDDERSHITECTLRRDSSDTETEEEAFSDAESPGDTEVPRNNGAPLRGPQDEGQGPQPHCPDWGLDVDGTSPEAQEAVKDGQGALVSRGKQ</sequence>